<gene>
    <name evidence="1" type="ORF">SAMN04487911_10692</name>
</gene>
<dbReference type="STRING" id="558155.SAMN04487911_10692"/>
<name>A0A1M6EB01_9FLAO</name>
<dbReference type="AlphaFoldDB" id="A0A1M6EB01"/>
<evidence type="ECO:0000313" key="2">
    <source>
        <dbReference type="Proteomes" id="UP000184231"/>
    </source>
</evidence>
<reference evidence="1 2" key="1">
    <citation type="submission" date="2016-11" db="EMBL/GenBank/DDBJ databases">
        <authorList>
            <person name="Jaros S."/>
            <person name="Januszkiewicz K."/>
            <person name="Wedrychowicz H."/>
        </authorList>
    </citation>
    <scope>NUCLEOTIDE SEQUENCE [LARGE SCALE GENOMIC DNA]</scope>
    <source>
        <strain evidence="1 2">CGMCC 1.8863</strain>
    </source>
</reference>
<evidence type="ECO:0000313" key="1">
    <source>
        <dbReference type="EMBL" id="SHI82621.1"/>
    </source>
</evidence>
<protein>
    <recommendedName>
        <fullName evidence="3">Sensor of ECF-type sigma factor</fullName>
    </recommendedName>
</protein>
<organism evidence="1 2">
    <name type="scientific">Arenibacter nanhaiticus</name>
    <dbReference type="NCBI Taxonomy" id="558155"/>
    <lineage>
        <taxon>Bacteria</taxon>
        <taxon>Pseudomonadati</taxon>
        <taxon>Bacteroidota</taxon>
        <taxon>Flavobacteriia</taxon>
        <taxon>Flavobacteriales</taxon>
        <taxon>Flavobacteriaceae</taxon>
        <taxon>Arenibacter</taxon>
    </lineage>
</organism>
<dbReference type="EMBL" id="FQYX01000006">
    <property type="protein sequence ID" value="SHI82621.1"/>
    <property type="molecule type" value="Genomic_DNA"/>
</dbReference>
<sequence length="151" mass="17925">MSKQIITFTVLLLLLTSSLGFSQIKHDWDKIKSLKIAFITERLELNSKEAQEFWPIYNSYESKKEAFHKKEHSEIKDKIKNLDQLSNKEANALLDKMVKLEDEKHKSSQAYIEKVSKTISPKKTILLLRSEEDFKRQLIKQYRQRRANQKK</sequence>
<keyword evidence="2" id="KW-1185">Reference proteome</keyword>
<evidence type="ECO:0008006" key="3">
    <source>
        <dbReference type="Google" id="ProtNLM"/>
    </source>
</evidence>
<accession>A0A1M6EB01</accession>
<dbReference type="Proteomes" id="UP000184231">
    <property type="component" value="Unassembled WGS sequence"/>
</dbReference>
<proteinExistence type="predicted"/>